<sequence length="579" mass="65209">MVGPLRKDGQPDMRYKSNRESGSSNSVVRQSAPITKSSSSSVNNRCDRNPPGPLRKDGQPDMRYAVNKKCVAENNVQIPEKIPIRIMKAIDPSVPLQLKDGQPSMRYEYNNVKEGYQPGPLRKDGQPDMRYAANKNYAAEDNFGDFFGISKRITKSTDPSVSLQIKSGQLRTRYDCNNEEEEYPPGSLRKDGQLDMRYAANKKYVAENNIEISKKTPTRITTATDPFVSLRIKDGQLRTRYGCNNAKEEYPPGPLRKDGQPDMRYAANKKYVAENNIEISKKTPTRITTATDPFVSSQINDSQPRMRYECSNVGNEWNTPDSLRVDGQQDTSYATDDAAYHRRQQPYVAERGANQVAANKKSVENVKEEDMRNVEVKFGLVNAQGLNTKAGELKKKMAKCNFDIVAVTETWNMDDSDLNEACPKGFQALYQSTKGEARGGGVAIFYRDSIGITDFSSQDYKTFECLDVSLNIGADKDIRLINIYRPPENDKLDFLYEFGPLLRASEEGKRKLLITGDFNLDVENPNRKEKLFLTLIALHGLVQHVTESTHENGGILDLIMTQPSDLSKHLLTMGQKQTR</sequence>
<evidence type="ECO:0000259" key="2">
    <source>
        <dbReference type="Pfam" id="PF03372"/>
    </source>
</evidence>
<dbReference type="PANTHER" id="PTHR46670">
    <property type="entry name" value="ENDO/EXONUCLEASE/PHOSPHATASE DOMAIN-CONTAINING PROTEIN"/>
    <property type="match status" value="1"/>
</dbReference>
<evidence type="ECO:0000256" key="1">
    <source>
        <dbReference type="SAM" id="MobiDB-lite"/>
    </source>
</evidence>
<accession>A0AAD5KM68</accession>
<organism evidence="3 4">
    <name type="scientific">Daphnia sinensis</name>
    <dbReference type="NCBI Taxonomy" id="1820382"/>
    <lineage>
        <taxon>Eukaryota</taxon>
        <taxon>Metazoa</taxon>
        <taxon>Ecdysozoa</taxon>
        <taxon>Arthropoda</taxon>
        <taxon>Crustacea</taxon>
        <taxon>Branchiopoda</taxon>
        <taxon>Diplostraca</taxon>
        <taxon>Cladocera</taxon>
        <taxon>Anomopoda</taxon>
        <taxon>Daphniidae</taxon>
        <taxon>Daphnia</taxon>
        <taxon>Daphnia similis group</taxon>
    </lineage>
</organism>
<feature type="compositionally biased region" description="Polar residues" evidence="1">
    <location>
        <begin position="20"/>
        <end position="44"/>
    </location>
</feature>
<dbReference type="InterPro" id="IPR036691">
    <property type="entry name" value="Endo/exonu/phosph_ase_sf"/>
</dbReference>
<name>A0AAD5KM68_9CRUS</name>
<dbReference type="GO" id="GO:0003824">
    <property type="term" value="F:catalytic activity"/>
    <property type="evidence" value="ECO:0007669"/>
    <property type="project" value="InterPro"/>
</dbReference>
<keyword evidence="4" id="KW-1185">Reference proteome</keyword>
<dbReference type="InterPro" id="IPR005135">
    <property type="entry name" value="Endo/exonuclease/phosphatase"/>
</dbReference>
<gene>
    <name evidence="3" type="ORF">GHT06_018211</name>
</gene>
<feature type="region of interest" description="Disordered" evidence="1">
    <location>
        <begin position="1"/>
        <end position="61"/>
    </location>
</feature>
<reference evidence="3 4" key="1">
    <citation type="submission" date="2022-05" db="EMBL/GenBank/DDBJ databases">
        <title>A multi-omics perspective on studying reproductive biology in Daphnia sinensis.</title>
        <authorList>
            <person name="Jia J."/>
        </authorList>
    </citation>
    <scope>NUCLEOTIDE SEQUENCE [LARGE SCALE GENOMIC DNA]</scope>
    <source>
        <strain evidence="3 4">WSL</strain>
    </source>
</reference>
<feature type="domain" description="Endonuclease/exonuclease/phosphatase" evidence="2">
    <location>
        <begin position="382"/>
        <end position="562"/>
    </location>
</feature>
<evidence type="ECO:0000313" key="3">
    <source>
        <dbReference type="EMBL" id="KAI9555696.1"/>
    </source>
</evidence>
<dbReference type="AlphaFoldDB" id="A0AAD5KM68"/>
<dbReference type="PANTHER" id="PTHR46670:SF3">
    <property type="entry name" value="ENDONUCLEASE_EXONUCLEASE_PHOSPHATASE DOMAIN-CONTAINING PROTEIN"/>
    <property type="match status" value="1"/>
</dbReference>
<comment type="caution">
    <text evidence="3">The sequence shown here is derived from an EMBL/GenBank/DDBJ whole genome shotgun (WGS) entry which is preliminary data.</text>
</comment>
<dbReference type="Pfam" id="PF03372">
    <property type="entry name" value="Exo_endo_phos"/>
    <property type="match status" value="1"/>
</dbReference>
<dbReference type="EMBL" id="WJBH02000007">
    <property type="protein sequence ID" value="KAI9555696.1"/>
    <property type="molecule type" value="Genomic_DNA"/>
</dbReference>
<feature type="compositionally biased region" description="Basic and acidic residues" evidence="1">
    <location>
        <begin position="1"/>
        <end position="19"/>
    </location>
</feature>
<dbReference type="Gene3D" id="3.60.10.10">
    <property type="entry name" value="Endonuclease/exonuclease/phosphatase"/>
    <property type="match status" value="1"/>
</dbReference>
<dbReference type="SUPFAM" id="SSF56219">
    <property type="entry name" value="DNase I-like"/>
    <property type="match status" value="1"/>
</dbReference>
<proteinExistence type="predicted"/>
<dbReference type="Proteomes" id="UP000820818">
    <property type="component" value="Linkage Group LG7"/>
</dbReference>
<protein>
    <recommendedName>
        <fullName evidence="2">Endonuclease/exonuclease/phosphatase domain-containing protein</fullName>
    </recommendedName>
</protein>
<evidence type="ECO:0000313" key="4">
    <source>
        <dbReference type="Proteomes" id="UP000820818"/>
    </source>
</evidence>